<name>A0A2P2DCL7_9LEPT</name>
<dbReference type="SUPFAM" id="SSF51735">
    <property type="entry name" value="NAD(P)-binding Rossmann-fold domains"/>
    <property type="match status" value="1"/>
</dbReference>
<dbReference type="EMBL" id="BFAZ01000008">
    <property type="protein sequence ID" value="GBF42370.1"/>
    <property type="molecule type" value="Genomic_DNA"/>
</dbReference>
<proteinExistence type="predicted"/>
<dbReference type="AlphaFoldDB" id="A0A2P2DCL7"/>
<dbReference type="PANTHER" id="PTHR33303:SF2">
    <property type="entry name" value="COA-BINDING DOMAIN-CONTAINING PROTEIN"/>
    <property type="match status" value="1"/>
</dbReference>
<dbReference type="Proteomes" id="UP000245206">
    <property type="component" value="Unassembled WGS sequence"/>
</dbReference>
<evidence type="ECO:0000259" key="1">
    <source>
        <dbReference type="SMART" id="SM00881"/>
    </source>
</evidence>
<accession>A0A2P2DCL7</accession>
<keyword evidence="3" id="KW-1185">Reference proteome</keyword>
<dbReference type="Gene3D" id="3.40.50.720">
    <property type="entry name" value="NAD(P)-binding Rossmann-like Domain"/>
    <property type="match status" value="1"/>
</dbReference>
<protein>
    <submittedName>
        <fullName evidence="2">CoA-binding protein</fullName>
    </submittedName>
</protein>
<dbReference type="Pfam" id="PF13380">
    <property type="entry name" value="CoA_binding_2"/>
    <property type="match status" value="1"/>
</dbReference>
<dbReference type="InterPro" id="IPR036291">
    <property type="entry name" value="NAD(P)-bd_dom_sf"/>
</dbReference>
<evidence type="ECO:0000313" key="3">
    <source>
        <dbReference type="Proteomes" id="UP000245206"/>
    </source>
</evidence>
<organism evidence="2 3">
    <name type="scientific">Leptospira ellinghausenii</name>
    <dbReference type="NCBI Taxonomy" id="1917822"/>
    <lineage>
        <taxon>Bacteria</taxon>
        <taxon>Pseudomonadati</taxon>
        <taxon>Spirochaetota</taxon>
        <taxon>Spirochaetia</taxon>
        <taxon>Leptospirales</taxon>
        <taxon>Leptospiraceae</taxon>
        <taxon>Leptospira</taxon>
    </lineage>
</organism>
<dbReference type="OrthoDB" id="9804695at2"/>
<gene>
    <name evidence="2" type="ORF">LPTSP2_16570</name>
</gene>
<comment type="caution">
    <text evidence="2">The sequence shown here is derived from an EMBL/GenBank/DDBJ whole genome shotgun (WGS) entry which is preliminary data.</text>
</comment>
<dbReference type="RefSeq" id="WP_108959522.1">
    <property type="nucleotide sequence ID" value="NZ_BFAZ01000008.1"/>
</dbReference>
<dbReference type="InterPro" id="IPR003781">
    <property type="entry name" value="CoA-bd"/>
</dbReference>
<reference evidence="3" key="1">
    <citation type="journal article" date="2019" name="Microbiol. Immunol.">
        <title>Molecular and phenotypic characterization of Leptospira johnsonii sp. nov., Leptospira ellinghausenii sp. nov. and Leptospira ryugenii sp. nov. isolated from soil and water in Japan.</title>
        <authorList>
            <person name="Masuzawa T."/>
            <person name="Saito M."/>
            <person name="Nakao R."/>
            <person name="Nikaido Y."/>
            <person name="Matsumoto M."/>
            <person name="Ogawa M."/>
            <person name="Yokoyama M."/>
            <person name="Hidaka Y."/>
            <person name="Tomita J."/>
            <person name="Sakakibara K."/>
            <person name="Suzuki K."/>
            <person name="Yasuda S."/>
            <person name="Sato H."/>
            <person name="Yamaguchi M."/>
            <person name="Yoshida S.I."/>
            <person name="Koizumi N."/>
            <person name="Kawamura Y."/>
        </authorList>
    </citation>
    <scope>NUCLEOTIDE SEQUENCE [LARGE SCALE GENOMIC DNA]</scope>
    <source>
        <strain evidence="3">E18</strain>
    </source>
</reference>
<feature type="domain" description="CoA-binding" evidence="1">
    <location>
        <begin position="11"/>
        <end position="106"/>
    </location>
</feature>
<evidence type="ECO:0000313" key="2">
    <source>
        <dbReference type="EMBL" id="GBF42370.1"/>
    </source>
</evidence>
<dbReference type="SMART" id="SM00881">
    <property type="entry name" value="CoA_binding"/>
    <property type="match status" value="1"/>
</dbReference>
<dbReference type="PANTHER" id="PTHR33303">
    <property type="entry name" value="CYTOPLASMIC PROTEIN-RELATED"/>
    <property type="match status" value="1"/>
</dbReference>
<sequence>MNVADSEIKSLLQSYPTITVYGLSQDPLKPSHYVPVFIREKGWNVIGTYPKEHTIGGFQIYKSLKDIPKENRTFIDVFRSSENIPEVVDEILTLGGTEVLWLQLGISHPEAEKRAENAGIKVVSNRCLIIEYKKYF</sequence>